<organism evidence="3 4">
    <name type="scientific">Triparma retinervis</name>
    <dbReference type="NCBI Taxonomy" id="2557542"/>
    <lineage>
        <taxon>Eukaryota</taxon>
        <taxon>Sar</taxon>
        <taxon>Stramenopiles</taxon>
        <taxon>Ochrophyta</taxon>
        <taxon>Bolidophyceae</taxon>
        <taxon>Parmales</taxon>
        <taxon>Triparmaceae</taxon>
        <taxon>Triparma</taxon>
    </lineage>
</organism>
<feature type="compositionally biased region" description="Basic and acidic residues" evidence="1">
    <location>
        <begin position="301"/>
        <end position="311"/>
    </location>
</feature>
<dbReference type="EMBL" id="BRXZ01000981">
    <property type="protein sequence ID" value="GMH59101.1"/>
    <property type="molecule type" value="Genomic_DNA"/>
</dbReference>
<name>A0A9W6ZVE2_9STRA</name>
<keyword evidence="4" id="KW-1185">Reference proteome</keyword>
<feature type="transmembrane region" description="Helical" evidence="2">
    <location>
        <begin position="48"/>
        <end position="67"/>
    </location>
</feature>
<comment type="caution">
    <text evidence="3">The sequence shown here is derived from an EMBL/GenBank/DDBJ whole genome shotgun (WGS) entry which is preliminary data.</text>
</comment>
<keyword evidence="2" id="KW-0472">Membrane</keyword>
<protein>
    <submittedName>
        <fullName evidence="3">Uncharacterized protein</fullName>
    </submittedName>
</protein>
<evidence type="ECO:0000256" key="2">
    <source>
        <dbReference type="SAM" id="Phobius"/>
    </source>
</evidence>
<feature type="compositionally biased region" description="Low complexity" evidence="1">
    <location>
        <begin position="317"/>
        <end position="329"/>
    </location>
</feature>
<accession>A0A9W6ZVE2</accession>
<dbReference type="AlphaFoldDB" id="A0A9W6ZVE2"/>
<proteinExistence type="predicted"/>
<evidence type="ECO:0000313" key="4">
    <source>
        <dbReference type="Proteomes" id="UP001165082"/>
    </source>
</evidence>
<keyword evidence="2" id="KW-1133">Transmembrane helix</keyword>
<evidence type="ECO:0000256" key="1">
    <source>
        <dbReference type="SAM" id="MobiDB-lite"/>
    </source>
</evidence>
<sequence length="343" mass="37787">MTKKKGSKKGDGLQKDPTAHKTRSELVTHYAAQIFSIPYMEHNRLTHFWTLYFVLLLDMLLLVLILAHDLSLEALPYFKLSLEARYNNVVMMARSLNFGAFGYVLGGDDECGFPSVRYDYSDLAGCSSPPMMRTCKGYHLDASESSLFADICSTCGLSLPLAFNYTIAHACCTLLMWKFISRRTDKRIDSQLNKQLSALVSTFAVYTGLEAQNFTAKCGSAISSFSIPAFSSHSSSSSLSYCAEVMGFSVTMSVITLVVVITTPSVPPKERKSAKAEALSFKQLAKSGGKLFENVKSSKDALSKKSAEAYKKRSLSRSRASARSNNSGSKPYEFTEVKAFSFD</sequence>
<keyword evidence="2" id="KW-0812">Transmembrane</keyword>
<evidence type="ECO:0000313" key="3">
    <source>
        <dbReference type="EMBL" id="GMH59101.1"/>
    </source>
</evidence>
<dbReference type="Proteomes" id="UP001165082">
    <property type="component" value="Unassembled WGS sequence"/>
</dbReference>
<feature type="region of interest" description="Disordered" evidence="1">
    <location>
        <begin position="301"/>
        <end position="331"/>
    </location>
</feature>
<feature type="region of interest" description="Disordered" evidence="1">
    <location>
        <begin position="1"/>
        <end position="20"/>
    </location>
</feature>
<reference evidence="3" key="1">
    <citation type="submission" date="2022-07" db="EMBL/GenBank/DDBJ databases">
        <title>Genome analysis of Parmales, a sister group of diatoms, reveals the evolutionary specialization of diatoms from phago-mixotrophs to photoautotrophs.</title>
        <authorList>
            <person name="Ban H."/>
            <person name="Sato S."/>
            <person name="Yoshikawa S."/>
            <person name="Kazumasa Y."/>
            <person name="Nakamura Y."/>
            <person name="Ichinomiya M."/>
            <person name="Saitoh K."/>
            <person name="Sato N."/>
            <person name="Blanc-Mathieu R."/>
            <person name="Endo H."/>
            <person name="Kuwata A."/>
            <person name="Ogata H."/>
        </authorList>
    </citation>
    <scope>NUCLEOTIDE SEQUENCE</scope>
</reference>
<dbReference type="OrthoDB" id="10385402at2759"/>
<gene>
    <name evidence="3" type="ORF">TrRE_jg3894</name>
</gene>
<feature type="compositionally biased region" description="Basic and acidic residues" evidence="1">
    <location>
        <begin position="8"/>
        <end position="20"/>
    </location>
</feature>